<dbReference type="EMBL" id="JAAVVJ010000013">
    <property type="protein sequence ID" value="KAF7210434.1"/>
    <property type="molecule type" value="Genomic_DNA"/>
</dbReference>
<dbReference type="InterPro" id="IPR036034">
    <property type="entry name" value="PDZ_sf"/>
</dbReference>
<feature type="region of interest" description="Disordered" evidence="5">
    <location>
        <begin position="747"/>
        <end position="902"/>
    </location>
</feature>
<dbReference type="InterPro" id="IPR037138">
    <property type="entry name" value="His_deacetylse_dom_sf"/>
</dbReference>
<sequence>MQAGSEPPGPGLKSARRSPRLSSQASSCEEREKEEDRRSLQEVKRRGRMERSREQQEEELSGKLKTLDLSSRAAASGTGLVYSEIFTHHQNLWDPCHPESPDRILSIMAELKKQELLGVCVLVEPREATDEELLLAHTKPYISMIESTQTMTQQELQMLSDKYDSVYLHPESFQVGVTAVGSVLQLVDQVMTSELRNGFAVIRPPGHHAESNEPNGYCVFNNVAIAARYAQTHHAVRRVLIVDWDVHHGQGLQHQFQEDPSVLYFSVHRYENGSFWPHLPESDCSFTGTGRAEGRTVNLAWNQTGMTDADYITAFQQVLLPVAFEFQPELVLVSAGFDAAVRDPKGEMCVSPQCFHILTHMLMSLAEGRLVLALEGGYNLQTTAESVVACIRALLGGACPHLDTPPAPSDSALESISQTVSALIPHWASLQQFYWLYSCSLRRSSLIRYNSSTLPALSSSSILLHQSSKSSESDLSTSTLPITSSSHKISKLLLSQSESGLHQNSTSTPPPVASQRPVMPQTTLAITPPRDTPTCGFNGCPANHQVPPSSSRGNPGLVLPLGTASAGSGPGGELVPVAIGRSEGSGLGFSVTAGGEGSQQAVVRRVWDCRRCPSLQAGDAIMKINGADVQNLNFTQVCLHHLTNDESASSGLGMYINSAGRAGRTGDHSDPLKRLMGIIADVHPISAAPSLMSHRFVTVRRGSPAARSGQIQPGDQLEAVDGRTVGSLQHRDLSQILRRAGNALKLSISPRQPSSSSSSSSSSSPSSSFSSPPSSSSSSSSSSSLSSSSSSSSSSSPSSFLPPPSSSSSSSSPSSFSSPPSSSSSSPSSSFLPPPSSSPSSSSSFSSSSSPPSSSSSSPSSSFLPPPSSSPSSSSSFSSSSISSSSFKSSSSSLSSSSLGLGIDSNSWFLTIPDSFKWPDPKPLHLQPSETSCNHQTPAATIRHLQQPSDTCSNHQTPAATIRHQRQQSETSSNPQTPAATLRHQQQPSETSSNHQTPAACHGLRLRLPHVSPYVSSCVPHVSPVLQPLQVIPPRSC</sequence>
<keyword evidence="3" id="KW-0378">Hydrolase</keyword>
<feature type="region of interest" description="Disordered" evidence="5">
    <location>
        <begin position="945"/>
        <end position="998"/>
    </location>
</feature>
<organism evidence="7 8">
    <name type="scientific">Nothobranchius furzeri</name>
    <name type="common">Turquoise killifish</name>
    <dbReference type="NCBI Taxonomy" id="105023"/>
    <lineage>
        <taxon>Eukaryota</taxon>
        <taxon>Metazoa</taxon>
        <taxon>Chordata</taxon>
        <taxon>Craniata</taxon>
        <taxon>Vertebrata</taxon>
        <taxon>Euteleostomi</taxon>
        <taxon>Actinopterygii</taxon>
        <taxon>Neopterygii</taxon>
        <taxon>Teleostei</taxon>
        <taxon>Neoteleostei</taxon>
        <taxon>Acanthomorphata</taxon>
        <taxon>Ovalentaria</taxon>
        <taxon>Atherinomorphae</taxon>
        <taxon>Cyprinodontiformes</taxon>
        <taxon>Nothobranchiidae</taxon>
        <taxon>Nothobranchius</taxon>
    </lineage>
</organism>
<comment type="caution">
    <text evidence="7">The sequence shown here is derived from an EMBL/GenBank/DDBJ whole genome shotgun (WGS) entry which is preliminary data.</text>
</comment>
<feature type="domain" description="PDZ" evidence="6">
    <location>
        <begin position="576"/>
        <end position="637"/>
    </location>
</feature>
<evidence type="ECO:0000256" key="4">
    <source>
        <dbReference type="ARBA" id="ARBA00023242"/>
    </source>
</evidence>
<dbReference type="Gene3D" id="3.40.800.20">
    <property type="entry name" value="Histone deacetylase domain"/>
    <property type="match status" value="1"/>
</dbReference>
<feature type="compositionally biased region" description="Polar residues" evidence="5">
    <location>
        <begin position="498"/>
        <end position="507"/>
    </location>
</feature>
<keyword evidence="4" id="KW-0539">Nucleus</keyword>
<dbReference type="AlphaFoldDB" id="A0A9D2XXM5"/>
<name>A0A9D2XXM5_NOTFU</name>
<dbReference type="GO" id="GO:0040029">
    <property type="term" value="P:epigenetic regulation of gene expression"/>
    <property type="evidence" value="ECO:0007669"/>
    <property type="project" value="TreeGrafter"/>
</dbReference>
<feature type="region of interest" description="Disordered" evidence="5">
    <location>
        <begin position="1"/>
        <end position="62"/>
    </location>
</feature>
<dbReference type="Gene3D" id="2.30.42.10">
    <property type="match status" value="2"/>
</dbReference>
<feature type="compositionally biased region" description="Low complexity" evidence="5">
    <location>
        <begin position="870"/>
        <end position="898"/>
    </location>
</feature>
<feature type="compositionally biased region" description="Basic and acidic residues" evidence="5">
    <location>
        <begin position="28"/>
        <end position="62"/>
    </location>
</feature>
<feature type="region of interest" description="Disordered" evidence="5">
    <location>
        <begin position="498"/>
        <end position="518"/>
    </location>
</feature>
<evidence type="ECO:0000259" key="6">
    <source>
        <dbReference type="PROSITE" id="PS50106"/>
    </source>
</evidence>
<evidence type="ECO:0000256" key="5">
    <source>
        <dbReference type="SAM" id="MobiDB-lite"/>
    </source>
</evidence>
<dbReference type="PRINTS" id="PR01270">
    <property type="entry name" value="HDASUPER"/>
</dbReference>
<dbReference type="FunFam" id="3.40.800.20:FF:000005">
    <property type="entry name" value="histone deacetylase 6"/>
    <property type="match status" value="1"/>
</dbReference>
<dbReference type="PANTHER" id="PTHR10625">
    <property type="entry name" value="HISTONE DEACETYLASE HDAC1-RELATED"/>
    <property type="match status" value="1"/>
</dbReference>
<dbReference type="GO" id="GO:0016787">
    <property type="term" value="F:hydrolase activity"/>
    <property type="evidence" value="ECO:0007669"/>
    <property type="project" value="UniProtKB-KW"/>
</dbReference>
<reference evidence="7" key="1">
    <citation type="submission" date="2020-03" db="EMBL/GenBank/DDBJ databases">
        <title>Intra-Species Differences in Population Size shape Life History and Genome Evolution.</title>
        <authorList>
            <person name="Willemsen D."/>
            <person name="Cui R."/>
            <person name="Valenzano D.R."/>
        </authorList>
    </citation>
    <scope>NUCLEOTIDE SEQUENCE</scope>
    <source>
        <strain evidence="7">GRZ</strain>
        <tissue evidence="7">Whole</tissue>
    </source>
</reference>
<dbReference type="SUPFAM" id="SSF50156">
    <property type="entry name" value="PDZ domain-like"/>
    <property type="match status" value="2"/>
</dbReference>
<dbReference type="InterPro" id="IPR041489">
    <property type="entry name" value="PDZ_6"/>
</dbReference>
<comment type="subcellular location">
    <subcellularLocation>
        <location evidence="1">Nucleus</location>
    </subcellularLocation>
</comment>
<protein>
    <submittedName>
        <fullName evidence="7">Transcript variant X1</fullName>
    </submittedName>
</protein>
<dbReference type="InterPro" id="IPR000286">
    <property type="entry name" value="HDACs"/>
</dbReference>
<evidence type="ECO:0000313" key="7">
    <source>
        <dbReference type="EMBL" id="KAF7210434.1"/>
    </source>
</evidence>
<feature type="non-terminal residue" evidence="7">
    <location>
        <position position="1037"/>
    </location>
</feature>
<feature type="compositionally biased region" description="Polar residues" evidence="5">
    <location>
        <begin position="968"/>
        <end position="997"/>
    </location>
</feature>
<dbReference type="Proteomes" id="UP000822369">
    <property type="component" value="Chromosome 13"/>
</dbReference>
<dbReference type="GO" id="GO:0004407">
    <property type="term" value="F:histone deacetylase activity"/>
    <property type="evidence" value="ECO:0007669"/>
    <property type="project" value="TreeGrafter"/>
</dbReference>
<feature type="compositionally biased region" description="Low complexity" evidence="5">
    <location>
        <begin position="838"/>
        <end position="863"/>
    </location>
</feature>
<proteinExistence type="inferred from homology"/>
<dbReference type="PANTHER" id="PTHR10625:SF21">
    <property type="entry name" value="HISTONE DEACETYLASE 6"/>
    <property type="match status" value="1"/>
</dbReference>
<dbReference type="GO" id="GO:0000118">
    <property type="term" value="C:histone deacetylase complex"/>
    <property type="evidence" value="ECO:0007669"/>
    <property type="project" value="TreeGrafter"/>
</dbReference>
<comment type="similarity">
    <text evidence="2">Belongs to the histone deacetylase family. HD type 2 subfamily.</text>
</comment>
<feature type="domain" description="PDZ" evidence="6">
    <location>
        <begin position="699"/>
        <end position="752"/>
    </location>
</feature>
<dbReference type="SUPFAM" id="SSF52768">
    <property type="entry name" value="Arginase/deacetylase"/>
    <property type="match status" value="1"/>
</dbReference>
<evidence type="ECO:0000256" key="2">
    <source>
        <dbReference type="ARBA" id="ARBA00007738"/>
    </source>
</evidence>
<accession>A0A9D2XXM5</accession>
<feature type="compositionally biased region" description="Low complexity" evidence="5">
    <location>
        <begin position="753"/>
        <end position="799"/>
    </location>
</feature>
<evidence type="ECO:0000256" key="1">
    <source>
        <dbReference type="ARBA" id="ARBA00004123"/>
    </source>
</evidence>
<feature type="compositionally biased region" description="Polar residues" evidence="5">
    <location>
        <begin position="945"/>
        <end position="959"/>
    </location>
</feature>
<evidence type="ECO:0000313" key="8">
    <source>
        <dbReference type="Proteomes" id="UP000822369"/>
    </source>
</evidence>
<dbReference type="Pfam" id="PF00850">
    <property type="entry name" value="Hist_deacetyl"/>
    <property type="match status" value="1"/>
</dbReference>
<gene>
    <name evidence="7" type="primary">hdac6</name>
    <name evidence="7" type="ORF">G4P62_014830</name>
</gene>
<dbReference type="InterPro" id="IPR023801">
    <property type="entry name" value="His_deacetylse_dom"/>
</dbReference>
<dbReference type="Pfam" id="PF17820">
    <property type="entry name" value="PDZ_6"/>
    <property type="match status" value="1"/>
</dbReference>
<dbReference type="PROSITE" id="PS50106">
    <property type="entry name" value="PDZ"/>
    <property type="match status" value="2"/>
</dbReference>
<dbReference type="InterPro" id="IPR023696">
    <property type="entry name" value="Ureohydrolase_dom_sf"/>
</dbReference>
<dbReference type="InterPro" id="IPR001478">
    <property type="entry name" value="PDZ"/>
</dbReference>
<dbReference type="SMART" id="SM00228">
    <property type="entry name" value="PDZ"/>
    <property type="match status" value="1"/>
</dbReference>
<evidence type="ECO:0000256" key="3">
    <source>
        <dbReference type="ARBA" id="ARBA00022801"/>
    </source>
</evidence>
<feature type="compositionally biased region" description="Low complexity" evidence="5">
    <location>
        <begin position="806"/>
        <end position="831"/>
    </location>
</feature>